<protein>
    <submittedName>
        <fullName evidence="4">RNA polymerase</fullName>
    </submittedName>
</protein>
<dbReference type="PANTHER" id="PTHR47756:SF1">
    <property type="entry name" value="BLL0085 PROTEIN"/>
    <property type="match status" value="1"/>
</dbReference>
<proteinExistence type="predicted"/>
<gene>
    <name evidence="4" type="ORF">GU920_13190</name>
</gene>
<dbReference type="RefSeq" id="WP_161767560.1">
    <property type="nucleotide sequence ID" value="NZ_JAAATW010000003.1"/>
</dbReference>
<dbReference type="Pfam" id="PF20239">
    <property type="entry name" value="DUF6596"/>
    <property type="match status" value="1"/>
</dbReference>
<dbReference type="InterPro" id="IPR007627">
    <property type="entry name" value="RNA_pol_sigma70_r2"/>
</dbReference>
<evidence type="ECO:0000259" key="3">
    <source>
        <dbReference type="Pfam" id="PF20239"/>
    </source>
</evidence>
<feature type="domain" description="DUF6596" evidence="3">
    <location>
        <begin position="186"/>
        <end position="283"/>
    </location>
</feature>
<keyword evidence="5" id="KW-1185">Reference proteome</keyword>
<dbReference type="SUPFAM" id="SSF88946">
    <property type="entry name" value="Sigma2 domain of RNA polymerase sigma factors"/>
    <property type="match status" value="1"/>
</dbReference>
<dbReference type="Pfam" id="PF08281">
    <property type="entry name" value="Sigma70_r4_2"/>
    <property type="match status" value="1"/>
</dbReference>
<dbReference type="InterPro" id="IPR046531">
    <property type="entry name" value="DUF6596"/>
</dbReference>
<evidence type="ECO:0000259" key="1">
    <source>
        <dbReference type="Pfam" id="PF04542"/>
    </source>
</evidence>
<dbReference type="Pfam" id="PF04542">
    <property type="entry name" value="Sigma70_r2"/>
    <property type="match status" value="1"/>
</dbReference>
<dbReference type="Proteomes" id="UP001517376">
    <property type="component" value="Unassembled WGS sequence"/>
</dbReference>
<dbReference type="EMBL" id="JAAATW010000003">
    <property type="protein sequence ID" value="NBE08492.1"/>
    <property type="molecule type" value="Genomic_DNA"/>
</dbReference>
<dbReference type="InterPro" id="IPR013325">
    <property type="entry name" value="RNA_pol_sigma_r2"/>
</dbReference>
<feature type="domain" description="RNA polymerase sigma factor 70 region 4 type 2" evidence="2">
    <location>
        <begin position="117"/>
        <end position="168"/>
    </location>
</feature>
<organism evidence="4 5">
    <name type="scientific">Paragemmobacter ruber</name>
    <dbReference type="NCBI Taxonomy" id="1985673"/>
    <lineage>
        <taxon>Bacteria</taxon>
        <taxon>Pseudomonadati</taxon>
        <taxon>Pseudomonadota</taxon>
        <taxon>Alphaproteobacteria</taxon>
        <taxon>Rhodobacterales</taxon>
        <taxon>Paracoccaceae</taxon>
        <taxon>Paragemmobacter</taxon>
    </lineage>
</organism>
<evidence type="ECO:0000313" key="5">
    <source>
        <dbReference type="Proteomes" id="UP001517376"/>
    </source>
</evidence>
<sequence length="409" mass="43939">MTTAAPQAIAATKALEAVMRDDRGRLMAALISRLRDWELAEEVLQEAALSAVSHWGRAGPPSSPQGWLLKVALRKAIDRMRGGAREAKKAAAMAVLAKAEAEEMEAAHIPDERLSLIVTCCHPALEQKSQVALTLRTVCGLTTTDIARVFLDSEPAMGQRLSRAKAKIAKARIPFAVPGPEAWEDRLNAVLTTVYLIFTTGYTAGPDEPRDLCAEAIFLARLLADLRPAEAEIEGALALLLLTDSRRAARIGPDGATLPPAAQDRRLWDAPALAEGRALLDQALARRAPGPFQIKAAIAACQMADPGPDWPQIAALYTRLYIHEPTPVIALNHAVALAEAGYVTEALARLHPLDAALQAYQPYHAARAALLARAGRHDDSRVAYDRAIAMAGSLNDALFLSKGRDALPR</sequence>
<reference evidence="5" key="1">
    <citation type="submission" date="2020-01" db="EMBL/GenBank/DDBJ databases">
        <title>Sphingomonas sp. strain CSW-10.</title>
        <authorList>
            <person name="Chen W.-M."/>
        </authorList>
    </citation>
    <scope>NUCLEOTIDE SEQUENCE [LARGE SCALE GENOMIC DNA]</scope>
    <source>
        <strain evidence="5">CCP-1</strain>
    </source>
</reference>
<comment type="caution">
    <text evidence="4">The sequence shown here is derived from an EMBL/GenBank/DDBJ whole genome shotgun (WGS) entry which is preliminary data.</text>
</comment>
<dbReference type="Gene3D" id="1.10.1740.10">
    <property type="match status" value="1"/>
</dbReference>
<evidence type="ECO:0000259" key="2">
    <source>
        <dbReference type="Pfam" id="PF08281"/>
    </source>
</evidence>
<evidence type="ECO:0000313" key="4">
    <source>
        <dbReference type="EMBL" id="NBE08492.1"/>
    </source>
</evidence>
<feature type="domain" description="RNA polymerase sigma-70 region 2" evidence="1">
    <location>
        <begin position="23"/>
        <end position="85"/>
    </location>
</feature>
<dbReference type="InterPro" id="IPR013249">
    <property type="entry name" value="RNA_pol_sigma70_r4_t2"/>
</dbReference>
<accession>A0ABW9Y7D4</accession>
<dbReference type="SUPFAM" id="SSF88659">
    <property type="entry name" value="Sigma3 and sigma4 domains of RNA polymerase sigma factors"/>
    <property type="match status" value="1"/>
</dbReference>
<dbReference type="InterPro" id="IPR013324">
    <property type="entry name" value="RNA_pol_sigma_r3/r4-like"/>
</dbReference>
<name>A0ABW9Y7D4_9RHOB</name>
<dbReference type="PANTHER" id="PTHR47756">
    <property type="entry name" value="BLL6612 PROTEIN-RELATED"/>
    <property type="match status" value="1"/>
</dbReference>